<dbReference type="HOGENOM" id="CLU_3068331_0_0_1"/>
<name>A0A067NBW3_BOTB1</name>
<proteinExistence type="predicted"/>
<accession>A0A067NBW3</accession>
<organism evidence="1 2">
    <name type="scientific">Botryobasidium botryosum (strain FD-172 SS1)</name>
    <dbReference type="NCBI Taxonomy" id="930990"/>
    <lineage>
        <taxon>Eukaryota</taxon>
        <taxon>Fungi</taxon>
        <taxon>Dikarya</taxon>
        <taxon>Basidiomycota</taxon>
        <taxon>Agaricomycotina</taxon>
        <taxon>Agaricomycetes</taxon>
        <taxon>Cantharellales</taxon>
        <taxon>Botryobasidiaceae</taxon>
        <taxon>Botryobasidium</taxon>
    </lineage>
</organism>
<dbReference type="EMBL" id="KL198016">
    <property type="protein sequence ID" value="KDQ21266.1"/>
    <property type="molecule type" value="Genomic_DNA"/>
</dbReference>
<protein>
    <submittedName>
        <fullName evidence="1">Uncharacterized protein</fullName>
    </submittedName>
</protein>
<keyword evidence="2" id="KW-1185">Reference proteome</keyword>
<sequence>MLMFPTFLRLCCVWEAIDVAIGSTVAWLIACVMSSSAADGTRIEARIVGMKPP</sequence>
<dbReference type="InParanoid" id="A0A067NBW3"/>
<reference evidence="2" key="1">
    <citation type="journal article" date="2014" name="Proc. Natl. Acad. Sci. U.S.A.">
        <title>Extensive sampling of basidiomycete genomes demonstrates inadequacy of the white-rot/brown-rot paradigm for wood decay fungi.</title>
        <authorList>
            <person name="Riley R."/>
            <person name="Salamov A.A."/>
            <person name="Brown D.W."/>
            <person name="Nagy L.G."/>
            <person name="Floudas D."/>
            <person name="Held B.W."/>
            <person name="Levasseur A."/>
            <person name="Lombard V."/>
            <person name="Morin E."/>
            <person name="Otillar R."/>
            <person name="Lindquist E.A."/>
            <person name="Sun H."/>
            <person name="LaButti K.M."/>
            <person name="Schmutz J."/>
            <person name="Jabbour D."/>
            <person name="Luo H."/>
            <person name="Baker S.E."/>
            <person name="Pisabarro A.G."/>
            <person name="Walton J.D."/>
            <person name="Blanchette R.A."/>
            <person name="Henrissat B."/>
            <person name="Martin F."/>
            <person name="Cullen D."/>
            <person name="Hibbett D.S."/>
            <person name="Grigoriev I.V."/>
        </authorList>
    </citation>
    <scope>NUCLEOTIDE SEQUENCE [LARGE SCALE GENOMIC DNA]</scope>
    <source>
        <strain evidence="2">FD-172 SS1</strain>
    </source>
</reference>
<gene>
    <name evidence="1" type="ORF">BOTBODRAFT_25690</name>
</gene>
<dbReference type="Proteomes" id="UP000027195">
    <property type="component" value="Unassembled WGS sequence"/>
</dbReference>
<evidence type="ECO:0000313" key="1">
    <source>
        <dbReference type="EMBL" id="KDQ21266.1"/>
    </source>
</evidence>
<dbReference type="AlphaFoldDB" id="A0A067NBW3"/>
<evidence type="ECO:0000313" key="2">
    <source>
        <dbReference type="Proteomes" id="UP000027195"/>
    </source>
</evidence>